<dbReference type="Gene3D" id="2.120.10.30">
    <property type="entry name" value="TolB, C-terminal domain"/>
    <property type="match status" value="1"/>
</dbReference>
<dbReference type="InterPro" id="IPR001375">
    <property type="entry name" value="Peptidase_S9_cat"/>
</dbReference>
<dbReference type="PANTHER" id="PTHR42776:SF27">
    <property type="entry name" value="DIPEPTIDYL PEPTIDASE FAMILY MEMBER 6"/>
    <property type="match status" value="1"/>
</dbReference>
<dbReference type="GO" id="GO:0006508">
    <property type="term" value="P:proteolysis"/>
    <property type="evidence" value="ECO:0007669"/>
    <property type="project" value="InterPro"/>
</dbReference>
<dbReference type="Gene3D" id="3.40.50.1820">
    <property type="entry name" value="alpha/beta hydrolase"/>
    <property type="match status" value="1"/>
</dbReference>
<sequence length="867" mass="96948">MKKYTQYLLVLALLLGSASLSAQDLGKKKLKPEDYGMWHTLLANDLSPDGRWASYRHNYESGMDTLFVKNVADGRKYSFPKASQGRFVSTDSYAFISESGMLCVLKMESAQTLEIQKVSDFMPLGKGRLFAEYNSGAGKSLYVISLEGNTIWSAPGITDYAISDDGGAIAYGQLADGRYSASVIPVAAIMKRPALLVSGELPLEVFSWDRQGNSIAFAAVEKDAGNRRATRQIYHYDSKKKRLSVADGSISGIPEDMYLAPALSNDFQVSDDGNSIFISLSWKKNQTAAPSGPQVWNTLDRTLYGSDKISPWKNRLYLAVWKPRSRKVLPVVRQDGENAFLTGDQRFAVVYDHARYEPSVEAATERDIYLVDLDTGKREIFLERFSGHDRNLNISPGGKYVAYFWKGDWWLYDIRSKSRKRATRKEEASLYETGHDYPFEPLPAGDPVWSLQDREMFYYDAFDLWKLDVAKGIRTRLTRGREAGMAYRLYNAETSPIYRFQKGALSPADGNLLLKGTKSDYSESGFFLLKEGRADTLVYGAKKYSRILFSGDRSAFSYIEETYGTPRAMMVKSSHSASEAAASRSNPQQASYLWGKTALVRYSNASGIKLNGVLYYPQAYDPSRTYPMVVHVYQKQSSYLHDNVNPTLYSPGGFNPTLLSAAGYFVLLPDIIYETGNPGRSAVDCVQSAVEAAIAIAPVDRKRLGIIGASFGGFETNFIITQSDLFAAAVGGSSINDFVSGYFSINGNDTRSDAWRYEADQPRMDSSPFENWEGYALNSPLFHVAKLSTPLLLWCGLQDGQVNPLQTMEMYLGLRRLGKQGTMLLYEKEDHALADPENQRDLTGKVMDWFGYHLEGKPEPEWAKPRK</sequence>
<name>A0A3P3W243_9FLAO</name>
<evidence type="ECO:0000256" key="2">
    <source>
        <dbReference type="SAM" id="SignalP"/>
    </source>
</evidence>
<proteinExistence type="predicted"/>
<feature type="domain" description="Peptidase S9 prolyl oligopeptidase catalytic" evidence="3">
    <location>
        <begin position="682"/>
        <end position="855"/>
    </location>
</feature>
<dbReference type="RefSeq" id="WP_125014042.1">
    <property type="nucleotide sequence ID" value="NZ_RQVR01000025.1"/>
</dbReference>
<comment type="caution">
    <text evidence="4">The sequence shown here is derived from an EMBL/GenBank/DDBJ whole genome shotgun (WGS) entry which is preliminary data.</text>
</comment>
<feature type="signal peptide" evidence="2">
    <location>
        <begin position="1"/>
        <end position="22"/>
    </location>
</feature>
<evidence type="ECO:0000259" key="3">
    <source>
        <dbReference type="Pfam" id="PF00326"/>
    </source>
</evidence>
<keyword evidence="1" id="KW-0378">Hydrolase</keyword>
<feature type="chain" id="PRO_5017981730" description="Peptidase S9 prolyl oligopeptidase catalytic domain-containing protein" evidence="2">
    <location>
        <begin position="23"/>
        <end position="867"/>
    </location>
</feature>
<keyword evidence="2" id="KW-0732">Signal</keyword>
<dbReference type="EMBL" id="RQVR01000025">
    <property type="protein sequence ID" value="RRJ88428.1"/>
    <property type="molecule type" value="Genomic_DNA"/>
</dbReference>
<organism evidence="4 5">
    <name type="scientific">Flavobacterium macacae</name>
    <dbReference type="NCBI Taxonomy" id="2488993"/>
    <lineage>
        <taxon>Bacteria</taxon>
        <taxon>Pseudomonadati</taxon>
        <taxon>Bacteroidota</taxon>
        <taxon>Flavobacteriia</taxon>
        <taxon>Flavobacteriales</taxon>
        <taxon>Flavobacteriaceae</taxon>
        <taxon>Flavobacterium</taxon>
    </lineage>
</organism>
<evidence type="ECO:0000313" key="4">
    <source>
        <dbReference type="EMBL" id="RRJ88428.1"/>
    </source>
</evidence>
<gene>
    <name evidence="4" type="ORF">EG849_14600</name>
</gene>
<dbReference type="PANTHER" id="PTHR42776">
    <property type="entry name" value="SERINE PEPTIDASE S9 FAMILY MEMBER"/>
    <property type="match status" value="1"/>
</dbReference>
<keyword evidence="5" id="KW-1185">Reference proteome</keyword>
<dbReference type="Pfam" id="PF00326">
    <property type="entry name" value="Peptidase_S9"/>
    <property type="match status" value="1"/>
</dbReference>
<dbReference type="InterPro" id="IPR011042">
    <property type="entry name" value="6-blade_b-propeller_TolB-like"/>
</dbReference>
<dbReference type="SUPFAM" id="SSF53474">
    <property type="entry name" value="alpha/beta-Hydrolases"/>
    <property type="match status" value="1"/>
</dbReference>
<dbReference type="SUPFAM" id="SSF82171">
    <property type="entry name" value="DPP6 N-terminal domain-like"/>
    <property type="match status" value="1"/>
</dbReference>
<evidence type="ECO:0000256" key="1">
    <source>
        <dbReference type="ARBA" id="ARBA00022801"/>
    </source>
</evidence>
<reference evidence="4 5" key="1">
    <citation type="submission" date="2018-11" db="EMBL/GenBank/DDBJ databases">
        <title>Flavobacterium sp. nov., YIM 102600 draft genome.</title>
        <authorList>
            <person name="Li G."/>
            <person name="Jiang Y."/>
        </authorList>
    </citation>
    <scope>NUCLEOTIDE SEQUENCE [LARGE SCALE GENOMIC DNA]</scope>
    <source>
        <strain evidence="4 5">YIM 102600</strain>
    </source>
</reference>
<dbReference type="Proteomes" id="UP000271937">
    <property type="component" value="Unassembled WGS sequence"/>
</dbReference>
<dbReference type="InterPro" id="IPR029058">
    <property type="entry name" value="AB_hydrolase_fold"/>
</dbReference>
<accession>A0A3P3W243</accession>
<dbReference type="GO" id="GO:0004252">
    <property type="term" value="F:serine-type endopeptidase activity"/>
    <property type="evidence" value="ECO:0007669"/>
    <property type="project" value="TreeGrafter"/>
</dbReference>
<dbReference type="AlphaFoldDB" id="A0A3P3W243"/>
<dbReference type="OrthoDB" id="9812921at2"/>
<evidence type="ECO:0000313" key="5">
    <source>
        <dbReference type="Proteomes" id="UP000271937"/>
    </source>
</evidence>
<protein>
    <recommendedName>
        <fullName evidence="3">Peptidase S9 prolyl oligopeptidase catalytic domain-containing protein</fullName>
    </recommendedName>
</protein>